<organism evidence="2">
    <name type="scientific">Ceratitis capitata</name>
    <name type="common">Mediterranean fruit fly</name>
    <name type="synonym">Tephritis capitata</name>
    <dbReference type="NCBI Taxonomy" id="7213"/>
    <lineage>
        <taxon>Eukaryota</taxon>
        <taxon>Metazoa</taxon>
        <taxon>Ecdysozoa</taxon>
        <taxon>Arthropoda</taxon>
        <taxon>Hexapoda</taxon>
        <taxon>Insecta</taxon>
        <taxon>Pterygota</taxon>
        <taxon>Neoptera</taxon>
        <taxon>Endopterygota</taxon>
        <taxon>Diptera</taxon>
        <taxon>Brachycera</taxon>
        <taxon>Muscomorpha</taxon>
        <taxon>Tephritoidea</taxon>
        <taxon>Tephritidae</taxon>
        <taxon>Ceratitis</taxon>
        <taxon>Ceratitis</taxon>
    </lineage>
</organism>
<protein>
    <submittedName>
        <fullName evidence="2">Uncharacterized protein</fullName>
    </submittedName>
</protein>
<reference evidence="2" key="2">
    <citation type="journal article" date="2014" name="BMC Genomics">
        <title>A genomic perspective to assessing quality of mass-reared SIT flies used in Mediterranean fruit fly (Ceratitis capitata) eradication in California.</title>
        <authorList>
            <person name="Calla B."/>
            <person name="Hall B."/>
            <person name="Hou S."/>
            <person name="Geib S.M."/>
        </authorList>
    </citation>
    <scope>NUCLEOTIDE SEQUENCE</scope>
</reference>
<name>W8C891_CERCA</name>
<dbReference type="EMBL" id="GAMC01000047">
    <property type="protein sequence ID" value="JAC06509.1"/>
    <property type="molecule type" value="mRNA"/>
</dbReference>
<reference evidence="2" key="1">
    <citation type="submission" date="2013-07" db="EMBL/GenBank/DDBJ databases">
        <authorList>
            <person name="Geib S."/>
        </authorList>
    </citation>
    <scope>NUCLEOTIDE SEQUENCE</scope>
</reference>
<proteinExistence type="evidence at transcript level"/>
<feature type="compositionally biased region" description="Polar residues" evidence="1">
    <location>
        <begin position="1"/>
        <end position="16"/>
    </location>
</feature>
<feature type="region of interest" description="Disordered" evidence="1">
    <location>
        <begin position="1"/>
        <end position="47"/>
    </location>
</feature>
<sequence length="556" mass="63703">MNKTNQQLRKTKNGQAITIKRTSFKRVNQPKTDPQNQTSNPNTNQNDIINVRNKIVTHLTDQHPGQKLIFTNNKPQEIKHHETILIPLSNECSPTMIRTSVCRYLVNYKDCTHSDVHNYSCFSEQDLDNKSVKYITLDKYGTDYPIVSKFNLTYCKKCVSDSDYLIVKSEAKGNLNFVSSPATRADYSHVVVPDHIPMDKMVYVDGDNIWVNLSLANDSRFSVLDLKDHIITTLPRKNYLQVFALPPPFEEMCLKFDDFGTVVYITSVDGYDDGFVITESVDSDIDCDGDEDIGPITFTAKAQLHTPKEHHVNVKLEEVHETIIEAPQITMPDIENVAKTLIIPMNTVSDFKNNKEYFNELGFNVHVAKYDQEVSVNVVLPITEKDKCVILQHVQTTGYGVRDIKDVVIYINDELVTQWSFIITSLSTEEIKPPTSHVSCYIDKYISRELEESPDESIISIVTMLEKAYLQQAYKQYKENVFLDYRNMNKCQNISVRDLNVYYKSDFAHAYQCEQYQAGIYRDVASLLIHLKYCSIIPLDLIIPTSDGILISFDTK</sequence>
<feature type="compositionally biased region" description="Low complexity" evidence="1">
    <location>
        <begin position="32"/>
        <end position="47"/>
    </location>
</feature>
<evidence type="ECO:0000313" key="2">
    <source>
        <dbReference type="EMBL" id="JAC06509.1"/>
    </source>
</evidence>
<accession>W8C891</accession>
<evidence type="ECO:0000256" key="1">
    <source>
        <dbReference type="SAM" id="MobiDB-lite"/>
    </source>
</evidence>
<dbReference type="AlphaFoldDB" id="W8C891"/>